<evidence type="ECO:0000313" key="2">
    <source>
        <dbReference type="Proteomes" id="UP000504611"/>
    </source>
</evidence>
<proteinExistence type="predicted"/>
<sequence length="236" mass="28167">MQKWRQIELDRQKMKLNGNLSGEETPSDRHGNKRSPSDRPGNKRSESPSDRPGNKRSESPSDPPGNKRLEFDSQDAVQRKKIHVPAVKERSSCRKRAFSPVLKNFRIQTRKLGQNQKESEQQGRKSQEKTRHLDLDQDQEKTWHLDLDQEKTRHLDLDQEKTRHLDLDQEKTRHLDLDQEKTRHLDQDRVLALRLQRQFDLETSSRPEAYFLRSWRSNQNCRRRGLRRSRRISTKH</sequence>
<evidence type="ECO:0000313" key="3">
    <source>
        <dbReference type="RefSeq" id="XP_010780483.1"/>
    </source>
</evidence>
<protein>
    <submittedName>
        <fullName evidence="3">Pre-mRNA-splicing factor 38B-like isoform X2</fullName>
    </submittedName>
</protein>
<evidence type="ECO:0000256" key="1">
    <source>
        <dbReference type="SAM" id="MobiDB-lite"/>
    </source>
</evidence>
<name>A0A6I9P0B2_9TELE</name>
<reference evidence="3" key="1">
    <citation type="submission" date="2025-08" db="UniProtKB">
        <authorList>
            <consortium name="RefSeq"/>
        </authorList>
    </citation>
    <scope>IDENTIFICATION</scope>
    <source>
        <tissue evidence="3">Muscle</tissue>
    </source>
</reference>
<organism evidence="2 3">
    <name type="scientific">Notothenia coriiceps</name>
    <name type="common">black rockcod</name>
    <dbReference type="NCBI Taxonomy" id="8208"/>
    <lineage>
        <taxon>Eukaryota</taxon>
        <taxon>Metazoa</taxon>
        <taxon>Chordata</taxon>
        <taxon>Craniata</taxon>
        <taxon>Vertebrata</taxon>
        <taxon>Euteleostomi</taxon>
        <taxon>Actinopterygii</taxon>
        <taxon>Neopterygii</taxon>
        <taxon>Teleostei</taxon>
        <taxon>Neoteleostei</taxon>
        <taxon>Acanthomorphata</taxon>
        <taxon>Eupercaria</taxon>
        <taxon>Perciformes</taxon>
        <taxon>Notothenioidei</taxon>
        <taxon>Nototheniidae</taxon>
        <taxon>Notothenia</taxon>
    </lineage>
</organism>
<dbReference type="RefSeq" id="XP_010780483.1">
    <property type="nucleotide sequence ID" value="XM_010782181.1"/>
</dbReference>
<dbReference type="AlphaFoldDB" id="A0A6I9P0B2"/>
<gene>
    <name evidence="3" type="primary">LOC104954963</name>
</gene>
<dbReference type="GeneID" id="104954963"/>
<dbReference type="Proteomes" id="UP000504611">
    <property type="component" value="Unplaced"/>
</dbReference>
<feature type="compositionally biased region" description="Basic and acidic residues" evidence="1">
    <location>
        <begin position="1"/>
        <end position="13"/>
    </location>
</feature>
<feature type="compositionally biased region" description="Basic and acidic residues" evidence="1">
    <location>
        <begin position="26"/>
        <end position="71"/>
    </location>
</feature>
<feature type="region of interest" description="Disordered" evidence="1">
    <location>
        <begin position="1"/>
        <end position="134"/>
    </location>
</feature>
<keyword evidence="2" id="KW-1185">Reference proteome</keyword>
<feature type="compositionally biased region" description="Basic and acidic residues" evidence="1">
    <location>
        <begin position="117"/>
        <end position="134"/>
    </location>
</feature>
<accession>A0A6I9P0B2</accession>
<dbReference type="OrthoDB" id="8959987at2759"/>